<dbReference type="PROSITE" id="PS50830">
    <property type="entry name" value="TNASE_3"/>
    <property type="match status" value="4"/>
</dbReference>
<feature type="domain" description="TNase-like" evidence="7">
    <location>
        <begin position="1"/>
        <end position="142"/>
    </location>
</feature>
<dbReference type="Proteomes" id="UP000053989">
    <property type="component" value="Unassembled WGS sequence"/>
</dbReference>
<dbReference type="HOGENOM" id="CLU_005966_1_0_1"/>
<keyword evidence="3" id="KW-0677">Repeat</keyword>
<dbReference type="PANTHER" id="PTHR12302:SF2">
    <property type="entry name" value="STAPHYLOCOCCAL NUCLEASE DOMAIN-CONTAINING PROTEIN 1"/>
    <property type="match status" value="1"/>
</dbReference>
<accession>A0A0C3E8Z4</accession>
<dbReference type="Gene3D" id="2.30.30.140">
    <property type="match status" value="1"/>
</dbReference>
<evidence type="ECO:0000313" key="8">
    <source>
        <dbReference type="EMBL" id="KIM69200.1"/>
    </source>
</evidence>
<reference evidence="9" key="2">
    <citation type="submission" date="2015-01" db="EMBL/GenBank/DDBJ databases">
        <title>Evolutionary Origins and Diversification of the Mycorrhizal Mutualists.</title>
        <authorList>
            <consortium name="DOE Joint Genome Institute"/>
            <consortium name="Mycorrhizal Genomics Consortium"/>
            <person name="Kohler A."/>
            <person name="Kuo A."/>
            <person name="Nagy L.G."/>
            <person name="Floudas D."/>
            <person name="Copeland A."/>
            <person name="Barry K.W."/>
            <person name="Cichocki N."/>
            <person name="Veneault-Fourrey C."/>
            <person name="LaButti K."/>
            <person name="Lindquist E.A."/>
            <person name="Lipzen A."/>
            <person name="Lundell T."/>
            <person name="Morin E."/>
            <person name="Murat C."/>
            <person name="Riley R."/>
            <person name="Ohm R."/>
            <person name="Sun H."/>
            <person name="Tunlid A."/>
            <person name="Henrissat B."/>
            <person name="Grigoriev I.V."/>
            <person name="Hibbett D.S."/>
            <person name="Martin F."/>
        </authorList>
    </citation>
    <scope>NUCLEOTIDE SEQUENCE [LARGE SCALE GENOMIC DNA]</scope>
    <source>
        <strain evidence="9">Foug A</strain>
    </source>
</reference>
<feature type="domain" description="Tudor" evidence="6">
    <location>
        <begin position="721"/>
        <end position="780"/>
    </location>
</feature>
<dbReference type="GO" id="GO:0006402">
    <property type="term" value="P:mRNA catabolic process"/>
    <property type="evidence" value="ECO:0007669"/>
    <property type="project" value="UniProtKB-UniRule"/>
</dbReference>
<evidence type="ECO:0008006" key="10">
    <source>
        <dbReference type="Google" id="ProtNLM"/>
    </source>
</evidence>
<gene>
    <name evidence="8" type="ORF">SCLCIDRAFT_1208625</name>
</gene>
<dbReference type="Gene3D" id="2.40.50.90">
    <property type="match status" value="5"/>
</dbReference>
<dbReference type="InParanoid" id="A0A0C3E8Z4"/>
<evidence type="ECO:0000256" key="1">
    <source>
        <dbReference type="ARBA" id="ARBA00004496"/>
    </source>
</evidence>
<feature type="domain" description="TNase-like" evidence="7">
    <location>
        <begin position="168"/>
        <end position="324"/>
    </location>
</feature>
<dbReference type="InterPro" id="IPR002999">
    <property type="entry name" value="Tudor"/>
</dbReference>
<dbReference type="STRING" id="1036808.A0A0C3E8Z4"/>
<dbReference type="FunFam" id="2.40.50.90:FF:000001">
    <property type="entry name" value="Staphylococcal nuclease domain-containing protein"/>
    <property type="match status" value="1"/>
</dbReference>
<dbReference type="SMART" id="SM00333">
    <property type="entry name" value="TUDOR"/>
    <property type="match status" value="1"/>
</dbReference>
<dbReference type="FunCoup" id="A0A0C3E8Z4">
    <property type="interactions" value="797"/>
</dbReference>
<dbReference type="FunFam" id="2.30.30.140:FF:000018">
    <property type="entry name" value="Serine/threonine-protein kinase 31"/>
    <property type="match status" value="1"/>
</dbReference>
<dbReference type="GO" id="GO:0031047">
    <property type="term" value="P:regulatory ncRNA-mediated gene silencing"/>
    <property type="evidence" value="ECO:0007669"/>
    <property type="project" value="UniProtKB-UniRule"/>
</dbReference>
<reference evidence="8 9" key="1">
    <citation type="submission" date="2014-04" db="EMBL/GenBank/DDBJ databases">
        <authorList>
            <consortium name="DOE Joint Genome Institute"/>
            <person name="Kuo A."/>
            <person name="Kohler A."/>
            <person name="Nagy L.G."/>
            <person name="Floudas D."/>
            <person name="Copeland A."/>
            <person name="Barry K.W."/>
            <person name="Cichocki N."/>
            <person name="Veneault-Fourrey C."/>
            <person name="LaButti K."/>
            <person name="Lindquist E.A."/>
            <person name="Lipzen A."/>
            <person name="Lundell T."/>
            <person name="Morin E."/>
            <person name="Murat C."/>
            <person name="Sun H."/>
            <person name="Tunlid A."/>
            <person name="Henrissat B."/>
            <person name="Grigoriev I.V."/>
            <person name="Hibbett D.S."/>
            <person name="Martin F."/>
            <person name="Nordberg H.P."/>
            <person name="Cantor M.N."/>
            <person name="Hua S.X."/>
        </authorList>
    </citation>
    <scope>NUCLEOTIDE SEQUENCE [LARGE SCALE GENOMIC DNA]</scope>
    <source>
        <strain evidence="8 9">Foug A</strain>
    </source>
</reference>
<protein>
    <recommendedName>
        <fullName evidence="10">Transcription factor</fullName>
    </recommendedName>
</protein>
<dbReference type="GO" id="GO:0031332">
    <property type="term" value="C:RNAi effector complex"/>
    <property type="evidence" value="ECO:0007669"/>
    <property type="project" value="InterPro"/>
</dbReference>
<evidence type="ECO:0000256" key="2">
    <source>
        <dbReference type="ARBA" id="ARBA00022490"/>
    </source>
</evidence>
<name>A0A0C3E8Z4_9AGAM</name>
<evidence type="ECO:0000259" key="6">
    <source>
        <dbReference type="PROSITE" id="PS50304"/>
    </source>
</evidence>
<dbReference type="Pfam" id="PF00565">
    <property type="entry name" value="SNase"/>
    <property type="match status" value="4"/>
</dbReference>
<feature type="domain" description="TNase-like" evidence="7">
    <location>
        <begin position="514"/>
        <end position="647"/>
    </location>
</feature>
<dbReference type="InterPro" id="IPR016685">
    <property type="entry name" value="Silence_cplx_Nase-comp_TudorSN"/>
</dbReference>
<sequence length="903" mass="100124">MAMKAIVKSVISGDTLVLRGSPGPQGQPPKERMLHLAEVNAPRMGNMTRDDEPWAFESRDFLRALAVGKPISFTSMHSLPSNDGVVRDFGTAEIGGVDVADEMLKNGWVKLKELKREPTEEDLRKQELEAEAKATGMGVWNPHGPQARMIHHTMPTDSAAFVSEWKGKSLDALVESVRDGSSLRVRLFMPDGDHQIVNIALAGVRCPKTASKSGEPSEQWAEEAKFFTESRLLQRPVRIVILSLPSSTATPFQTGANPAPPATASIFIGLVLHPAGNIAEHLVASGLARVVDWHAGLLASSGGMERIRAAERAAKEKRACLYANMSSSSAPPANGSSTVNNATKSFEGIVTRIWSSDQISVVEKDSGKEHRLQLSSTRGPKLSDPKQVFYAQEAREFLRKRLIGKSIRVSVDFIRPREGEFEERECATIRYGGQNSNIAEQLIEKGLASVVRHRRDDEDRAPDYDKLMAAEQSAVTDTRGIHSGKDHPPPKPPINISEMSSRANSFLNGFKRQGKIPAIVDYVASGSRFKLFLPKDNQTLTLVLGGIKAPRTARNPSEKSEPFGTEAFEFSTRRYMQRDVEFEVETVDKSGGFIGALWLKDENAAVTLVREGLASVHSFSADTLSWSRQLYDAENAAKGAQRNLWRDYDEDTEKAAQAASTDSVTPLKPEYLDVIISDVRTKNGLNFSVQILNTEGIASLEKLMREFSLHHKSASAPSNFAPTNGDLVSAKFSDGSWYRARIRRTSPVKKEAEVTFIDYGNQSTVKFEHLRPLDSKFRPLPGQAHDARLSFVRLPKPESEYYSEAIDRFRALCSDRKLVATVDHKEGHLLHLRLIDPTDPHAAEDPFACINADLLREGLASIDRKDCKYLFAYPQLVKRLQEVVNCAKRDRYGMFEFGDIEDE</sequence>
<evidence type="ECO:0000313" key="9">
    <source>
        <dbReference type="Proteomes" id="UP000053989"/>
    </source>
</evidence>
<dbReference type="SUPFAM" id="SSF63748">
    <property type="entry name" value="Tudor/PWWP/MBT"/>
    <property type="match status" value="1"/>
</dbReference>
<evidence type="ECO:0000256" key="4">
    <source>
        <dbReference type="PIRNR" id="PIRNR017179"/>
    </source>
</evidence>
<dbReference type="GO" id="GO:0005634">
    <property type="term" value="C:nucleus"/>
    <property type="evidence" value="ECO:0007669"/>
    <property type="project" value="TreeGrafter"/>
</dbReference>
<proteinExistence type="predicted"/>
<dbReference type="AlphaFoldDB" id="A0A0C3E8Z4"/>
<dbReference type="PANTHER" id="PTHR12302">
    <property type="entry name" value="EBNA2 BINDING PROTEIN P100"/>
    <property type="match status" value="1"/>
</dbReference>
<dbReference type="GO" id="GO:0004518">
    <property type="term" value="F:nuclease activity"/>
    <property type="evidence" value="ECO:0007669"/>
    <property type="project" value="TreeGrafter"/>
</dbReference>
<dbReference type="OrthoDB" id="10023235at2759"/>
<feature type="region of interest" description="Disordered" evidence="5">
    <location>
        <begin position="474"/>
        <end position="494"/>
    </location>
</feature>
<dbReference type="InterPro" id="IPR016071">
    <property type="entry name" value="Staphylococal_nuclease_OB-fold"/>
</dbReference>
<feature type="domain" description="TNase-like" evidence="7">
    <location>
        <begin position="344"/>
        <end position="484"/>
    </location>
</feature>
<dbReference type="SMART" id="SM00318">
    <property type="entry name" value="SNc"/>
    <property type="match status" value="4"/>
</dbReference>
<keyword evidence="9" id="KW-1185">Reference proteome</keyword>
<organism evidence="8 9">
    <name type="scientific">Scleroderma citrinum Foug A</name>
    <dbReference type="NCBI Taxonomy" id="1036808"/>
    <lineage>
        <taxon>Eukaryota</taxon>
        <taxon>Fungi</taxon>
        <taxon>Dikarya</taxon>
        <taxon>Basidiomycota</taxon>
        <taxon>Agaricomycotina</taxon>
        <taxon>Agaricomycetes</taxon>
        <taxon>Agaricomycetidae</taxon>
        <taxon>Boletales</taxon>
        <taxon>Sclerodermatineae</taxon>
        <taxon>Sclerodermataceae</taxon>
        <taxon>Scleroderma</taxon>
    </lineage>
</organism>
<dbReference type="PROSITE" id="PS50304">
    <property type="entry name" value="TUDOR"/>
    <property type="match status" value="1"/>
</dbReference>
<dbReference type="GO" id="GO:0003723">
    <property type="term" value="F:RNA binding"/>
    <property type="evidence" value="ECO:0007669"/>
    <property type="project" value="UniProtKB-UniRule"/>
</dbReference>
<dbReference type="EMBL" id="KN822007">
    <property type="protein sequence ID" value="KIM69200.1"/>
    <property type="molecule type" value="Genomic_DNA"/>
</dbReference>
<dbReference type="GO" id="GO:0005829">
    <property type="term" value="C:cytosol"/>
    <property type="evidence" value="ECO:0007669"/>
    <property type="project" value="UniProtKB-UniRule"/>
</dbReference>
<feature type="compositionally biased region" description="Basic and acidic residues" evidence="5">
    <location>
        <begin position="479"/>
        <end position="489"/>
    </location>
</feature>
<dbReference type="PIRSF" id="PIRSF017179">
    <property type="entry name" value="RISC-Tudor-SN"/>
    <property type="match status" value="1"/>
</dbReference>
<dbReference type="Pfam" id="PF00567">
    <property type="entry name" value="TUDOR"/>
    <property type="match status" value="1"/>
</dbReference>
<comment type="subcellular location">
    <subcellularLocation>
        <location evidence="1 4">Cytoplasm</location>
    </subcellularLocation>
</comment>
<evidence type="ECO:0000256" key="3">
    <source>
        <dbReference type="ARBA" id="ARBA00022737"/>
    </source>
</evidence>
<dbReference type="InterPro" id="IPR035437">
    <property type="entry name" value="SNase_OB-fold_sf"/>
</dbReference>
<dbReference type="SUPFAM" id="SSF50199">
    <property type="entry name" value="Staphylococcal nuclease"/>
    <property type="match status" value="5"/>
</dbReference>
<evidence type="ECO:0000259" key="7">
    <source>
        <dbReference type="PROSITE" id="PS50830"/>
    </source>
</evidence>
<keyword evidence="2 4" id="KW-0963">Cytoplasm</keyword>
<evidence type="ECO:0000256" key="5">
    <source>
        <dbReference type="SAM" id="MobiDB-lite"/>
    </source>
</evidence>